<proteinExistence type="predicted"/>
<organism evidence="1 2">
    <name type="scientific">Solea senegalensis</name>
    <name type="common">Senegalese sole</name>
    <dbReference type="NCBI Taxonomy" id="28829"/>
    <lineage>
        <taxon>Eukaryota</taxon>
        <taxon>Metazoa</taxon>
        <taxon>Chordata</taxon>
        <taxon>Craniata</taxon>
        <taxon>Vertebrata</taxon>
        <taxon>Euteleostomi</taxon>
        <taxon>Actinopterygii</taxon>
        <taxon>Neopterygii</taxon>
        <taxon>Teleostei</taxon>
        <taxon>Neoteleostei</taxon>
        <taxon>Acanthomorphata</taxon>
        <taxon>Carangaria</taxon>
        <taxon>Pleuronectiformes</taxon>
        <taxon>Pleuronectoidei</taxon>
        <taxon>Soleidae</taxon>
        <taxon>Solea</taxon>
    </lineage>
</organism>
<sequence>MSNLSSAAGPYLPLLPLLQPPYQLSPQWRDTDQSTERASFMSAFEALKVSVCIRGFSASFNLSTCSHTVCVGGSECSA</sequence>
<evidence type="ECO:0000313" key="2">
    <source>
        <dbReference type="Proteomes" id="UP000693946"/>
    </source>
</evidence>
<gene>
    <name evidence="1" type="ORF">JOB18_041143</name>
</gene>
<keyword evidence="2" id="KW-1185">Reference proteome</keyword>
<accession>A0AAV6QZ77</accession>
<reference evidence="1 2" key="1">
    <citation type="journal article" date="2021" name="Sci. Rep.">
        <title>Chromosome anchoring in Senegalese sole (Solea senegalensis) reveals sex-associated markers and genome rearrangements in flatfish.</title>
        <authorList>
            <person name="Guerrero-Cozar I."/>
            <person name="Gomez-Garrido J."/>
            <person name="Berbel C."/>
            <person name="Martinez-Blanch J.F."/>
            <person name="Alioto T."/>
            <person name="Claros M.G."/>
            <person name="Gagnaire P.A."/>
            <person name="Manchado M."/>
        </authorList>
    </citation>
    <scope>NUCLEOTIDE SEQUENCE [LARGE SCALE GENOMIC DNA]</scope>
    <source>
        <strain evidence="1">Sse05_10M</strain>
    </source>
</reference>
<dbReference type="Proteomes" id="UP000693946">
    <property type="component" value="Linkage Group LG3"/>
</dbReference>
<name>A0AAV6QZ77_SOLSE</name>
<dbReference type="EMBL" id="JAGKHQ010000015">
    <property type="protein sequence ID" value="KAG7497638.1"/>
    <property type="molecule type" value="Genomic_DNA"/>
</dbReference>
<evidence type="ECO:0000313" key="1">
    <source>
        <dbReference type="EMBL" id="KAG7497638.1"/>
    </source>
</evidence>
<protein>
    <submittedName>
        <fullName evidence="1">Uncharacterized protein</fullName>
    </submittedName>
</protein>
<dbReference type="AlphaFoldDB" id="A0AAV6QZ77"/>
<comment type="caution">
    <text evidence="1">The sequence shown here is derived from an EMBL/GenBank/DDBJ whole genome shotgun (WGS) entry which is preliminary data.</text>
</comment>